<feature type="domain" description="HTH marR-type" evidence="2">
    <location>
        <begin position="13"/>
        <end position="145"/>
    </location>
</feature>
<dbReference type="EMBL" id="BAABHK010000002">
    <property type="protein sequence ID" value="GAA4622522.1"/>
    <property type="molecule type" value="Genomic_DNA"/>
</dbReference>
<feature type="region of interest" description="Disordered" evidence="1">
    <location>
        <begin position="153"/>
        <end position="174"/>
    </location>
</feature>
<evidence type="ECO:0000256" key="1">
    <source>
        <dbReference type="SAM" id="MobiDB-lite"/>
    </source>
</evidence>
<dbReference type="Pfam" id="PF01047">
    <property type="entry name" value="MarR"/>
    <property type="match status" value="1"/>
</dbReference>
<dbReference type="InterPro" id="IPR036388">
    <property type="entry name" value="WH-like_DNA-bd_sf"/>
</dbReference>
<evidence type="ECO:0000313" key="4">
    <source>
        <dbReference type="Proteomes" id="UP001501442"/>
    </source>
</evidence>
<dbReference type="Proteomes" id="UP001501442">
    <property type="component" value="Unassembled WGS sequence"/>
</dbReference>
<protein>
    <recommendedName>
        <fullName evidence="2">HTH marR-type domain-containing protein</fullName>
    </recommendedName>
</protein>
<dbReference type="PANTHER" id="PTHR33164:SF106">
    <property type="entry name" value="TRANSCRIPTIONAL REGULATORY PROTEIN"/>
    <property type="match status" value="1"/>
</dbReference>
<dbReference type="InterPro" id="IPR036390">
    <property type="entry name" value="WH_DNA-bd_sf"/>
</dbReference>
<evidence type="ECO:0000259" key="2">
    <source>
        <dbReference type="PROSITE" id="PS50995"/>
    </source>
</evidence>
<evidence type="ECO:0000313" key="3">
    <source>
        <dbReference type="EMBL" id="GAA4622522.1"/>
    </source>
</evidence>
<proteinExistence type="predicted"/>
<keyword evidence="4" id="KW-1185">Reference proteome</keyword>
<dbReference type="Gene3D" id="1.10.10.10">
    <property type="entry name" value="Winged helix-like DNA-binding domain superfamily/Winged helix DNA-binding domain"/>
    <property type="match status" value="1"/>
</dbReference>
<reference evidence="4" key="1">
    <citation type="journal article" date="2019" name="Int. J. Syst. Evol. Microbiol.">
        <title>The Global Catalogue of Microorganisms (GCM) 10K type strain sequencing project: providing services to taxonomists for standard genome sequencing and annotation.</title>
        <authorList>
            <consortium name="The Broad Institute Genomics Platform"/>
            <consortium name="The Broad Institute Genome Sequencing Center for Infectious Disease"/>
            <person name="Wu L."/>
            <person name="Ma J."/>
        </authorList>
    </citation>
    <scope>NUCLEOTIDE SEQUENCE [LARGE SCALE GENOMIC DNA]</scope>
    <source>
        <strain evidence="4">JCM 17939</strain>
    </source>
</reference>
<comment type="caution">
    <text evidence="3">The sequence shown here is derived from an EMBL/GenBank/DDBJ whole genome shotgun (WGS) entry which is preliminary data.</text>
</comment>
<dbReference type="SUPFAM" id="SSF46785">
    <property type="entry name" value="Winged helix' DNA-binding domain"/>
    <property type="match status" value="1"/>
</dbReference>
<dbReference type="PROSITE" id="PS50995">
    <property type="entry name" value="HTH_MARR_2"/>
    <property type="match status" value="1"/>
</dbReference>
<dbReference type="InterPro" id="IPR000835">
    <property type="entry name" value="HTH_MarR-typ"/>
</dbReference>
<name>A0ABP8U2W8_9ACTN</name>
<dbReference type="PANTHER" id="PTHR33164">
    <property type="entry name" value="TRANSCRIPTIONAL REGULATOR, MARR FAMILY"/>
    <property type="match status" value="1"/>
</dbReference>
<organism evidence="3 4">
    <name type="scientific">Actinoallomurus vinaceus</name>
    <dbReference type="NCBI Taxonomy" id="1080074"/>
    <lineage>
        <taxon>Bacteria</taxon>
        <taxon>Bacillati</taxon>
        <taxon>Actinomycetota</taxon>
        <taxon>Actinomycetes</taxon>
        <taxon>Streptosporangiales</taxon>
        <taxon>Thermomonosporaceae</taxon>
        <taxon>Actinoallomurus</taxon>
    </lineage>
</organism>
<accession>A0ABP8U2W8</accession>
<sequence length="174" mass="18956">MTKREPNAGTGTAERIVHALPDWVDAIVQLNDLIAERMGVVASDLHCLHALNRGGPTTAAVLAERIGLTPGSVSRMIDRLDSAGCVRRSPDPRDRRKVLIEPTPEGLKRIADYYAGLTDRTHEFLATFDDAQLHSLLTFVEAGRESARAEVARLRAGTRRPRGGPGSSLPDTRE</sequence>
<dbReference type="InterPro" id="IPR039422">
    <property type="entry name" value="MarR/SlyA-like"/>
</dbReference>
<gene>
    <name evidence="3" type="ORF">GCM10023196_015060</name>
</gene>
<dbReference type="SMART" id="SM00347">
    <property type="entry name" value="HTH_MARR"/>
    <property type="match status" value="1"/>
</dbReference>
<dbReference type="PRINTS" id="PR00598">
    <property type="entry name" value="HTHMARR"/>
</dbReference>
<dbReference type="RefSeq" id="WP_345429914.1">
    <property type="nucleotide sequence ID" value="NZ_BAABHK010000002.1"/>
</dbReference>